<organism evidence="2">
    <name type="scientific">uncultured Solirubrobacteraceae bacterium</name>
    <dbReference type="NCBI Taxonomy" id="1162706"/>
    <lineage>
        <taxon>Bacteria</taxon>
        <taxon>Bacillati</taxon>
        <taxon>Actinomycetota</taxon>
        <taxon>Thermoleophilia</taxon>
        <taxon>Solirubrobacterales</taxon>
        <taxon>Solirubrobacteraceae</taxon>
        <taxon>environmental samples</taxon>
    </lineage>
</organism>
<feature type="compositionally biased region" description="Basic and acidic residues" evidence="1">
    <location>
        <begin position="1"/>
        <end position="11"/>
    </location>
</feature>
<reference evidence="2" key="1">
    <citation type="submission" date="2020-02" db="EMBL/GenBank/DDBJ databases">
        <authorList>
            <person name="Meier V. D."/>
        </authorList>
    </citation>
    <scope>NUCLEOTIDE SEQUENCE</scope>
    <source>
        <strain evidence="2">AVDCRST_MAG13</strain>
    </source>
</reference>
<keyword evidence="2" id="KW-0808">Transferase</keyword>
<proteinExistence type="predicted"/>
<dbReference type="AlphaFoldDB" id="A0A6J4TP92"/>
<evidence type="ECO:0000256" key="1">
    <source>
        <dbReference type="SAM" id="MobiDB-lite"/>
    </source>
</evidence>
<feature type="compositionally biased region" description="Low complexity" evidence="1">
    <location>
        <begin position="13"/>
        <end position="32"/>
    </location>
</feature>
<feature type="non-terminal residue" evidence="2">
    <location>
        <position position="1"/>
    </location>
</feature>
<name>A0A6J4TP92_9ACTN</name>
<evidence type="ECO:0000313" key="2">
    <source>
        <dbReference type="EMBL" id="CAA9527854.1"/>
    </source>
</evidence>
<feature type="region of interest" description="Disordered" evidence="1">
    <location>
        <begin position="1"/>
        <end position="141"/>
    </location>
</feature>
<feature type="non-terminal residue" evidence="2">
    <location>
        <position position="189"/>
    </location>
</feature>
<feature type="compositionally biased region" description="Gly residues" evidence="1">
    <location>
        <begin position="107"/>
        <end position="124"/>
    </location>
</feature>
<dbReference type="GO" id="GO:0008444">
    <property type="term" value="F:CDP-diacylglycerol-glycerol-3-phosphate 3-phosphatidyltransferase activity"/>
    <property type="evidence" value="ECO:0007669"/>
    <property type="project" value="UniProtKB-EC"/>
</dbReference>
<dbReference type="EC" id="2.7.8.5" evidence="2"/>
<gene>
    <name evidence="2" type="ORF">AVDCRST_MAG13-3897</name>
</gene>
<dbReference type="EMBL" id="CADCVO010000600">
    <property type="protein sequence ID" value="CAA9527854.1"/>
    <property type="molecule type" value="Genomic_DNA"/>
</dbReference>
<accession>A0A6J4TP92</accession>
<protein>
    <submittedName>
        <fullName evidence="2">CDP-diacylglycerol--glycerol-3-phosphate 3-phosphatidyltransferase</fullName>
        <ecNumber evidence="2">2.7.8.5</ecNumber>
    </submittedName>
</protein>
<feature type="compositionally biased region" description="Basic residues" evidence="1">
    <location>
        <begin position="33"/>
        <end position="50"/>
    </location>
</feature>
<sequence>VPDQRPERPHGLPDPARPGARRGAPLRAAQRGPARRRHLRRRLRHGRRGRPSGPDPQGDHDLRQAHGSRRGQAAHPRRARVARAARPAGRLGGDGHHRARVRRDGLADGGQPAGPGDLGGGVGEGQDRRAGRGGVLPHRRRRLAPVARPARDRHGGDHHRLRGGLLLRAAPPAARGGGGAARRGGLLLV</sequence>